<organism evidence="1">
    <name type="scientific">hydrothermal vent metagenome</name>
    <dbReference type="NCBI Taxonomy" id="652676"/>
    <lineage>
        <taxon>unclassified sequences</taxon>
        <taxon>metagenomes</taxon>
        <taxon>ecological metagenomes</taxon>
    </lineage>
</organism>
<dbReference type="EMBL" id="UOEK01000171">
    <property type="protein sequence ID" value="VAV99814.1"/>
    <property type="molecule type" value="Genomic_DNA"/>
</dbReference>
<reference evidence="1" key="1">
    <citation type="submission" date="2018-06" db="EMBL/GenBank/DDBJ databases">
        <authorList>
            <person name="Zhirakovskaya E."/>
        </authorList>
    </citation>
    <scope>NUCLEOTIDE SEQUENCE</scope>
</reference>
<gene>
    <name evidence="1" type="ORF">MNBD_ACTINO02-227</name>
</gene>
<accession>A0A3B0S0Q8</accession>
<evidence type="ECO:0000313" key="1">
    <source>
        <dbReference type="EMBL" id="VAV99814.1"/>
    </source>
</evidence>
<protein>
    <submittedName>
        <fullName evidence="1">Uncharacterized protein</fullName>
    </submittedName>
</protein>
<sequence length="135" mass="14762">MADEFSFKFDPRYRGLLLALGVRPGNSRVTVDEENFTAAFGRFVISTPISNVKCAHVTRRYRAYKAIGVRGSLVDSGVTFGSNTQAGVCVCFHERVPGVIPLLKRDHAAVTVTVRNPEMLLHALGEHGVDISSDE</sequence>
<name>A0A3B0S0Q8_9ZZZZ</name>
<proteinExistence type="predicted"/>
<dbReference type="AlphaFoldDB" id="A0A3B0S0Q8"/>